<proteinExistence type="predicted"/>
<feature type="region of interest" description="Disordered" evidence="1">
    <location>
        <begin position="1"/>
        <end position="54"/>
    </location>
</feature>
<evidence type="ECO:0000313" key="3">
    <source>
        <dbReference type="Proteomes" id="UP000023152"/>
    </source>
</evidence>
<gene>
    <name evidence="2" type="ORF">RFI_29433</name>
</gene>
<keyword evidence="3" id="KW-1185">Reference proteome</keyword>
<evidence type="ECO:0000313" key="2">
    <source>
        <dbReference type="EMBL" id="ETO07957.1"/>
    </source>
</evidence>
<feature type="non-terminal residue" evidence="2">
    <location>
        <position position="1"/>
    </location>
</feature>
<reference evidence="2 3" key="1">
    <citation type="journal article" date="2013" name="Curr. Biol.">
        <title>The Genome of the Foraminiferan Reticulomyxa filosa.</title>
        <authorList>
            <person name="Glockner G."/>
            <person name="Hulsmann N."/>
            <person name="Schleicher M."/>
            <person name="Noegel A.A."/>
            <person name="Eichinger L."/>
            <person name="Gallinger C."/>
            <person name="Pawlowski J."/>
            <person name="Sierra R."/>
            <person name="Euteneuer U."/>
            <person name="Pillet L."/>
            <person name="Moustafa A."/>
            <person name="Platzer M."/>
            <person name="Groth M."/>
            <person name="Szafranski K."/>
            <person name="Schliwa M."/>
        </authorList>
    </citation>
    <scope>NUCLEOTIDE SEQUENCE [LARGE SCALE GENOMIC DNA]</scope>
</reference>
<dbReference type="AlphaFoldDB" id="X6M3B5"/>
<accession>X6M3B5</accession>
<protein>
    <submittedName>
        <fullName evidence="2">Uncharacterized protein</fullName>
    </submittedName>
</protein>
<dbReference type="EMBL" id="ASPP01025513">
    <property type="protein sequence ID" value="ETO07957.1"/>
    <property type="molecule type" value="Genomic_DNA"/>
</dbReference>
<organism evidence="2 3">
    <name type="scientific">Reticulomyxa filosa</name>
    <dbReference type="NCBI Taxonomy" id="46433"/>
    <lineage>
        <taxon>Eukaryota</taxon>
        <taxon>Sar</taxon>
        <taxon>Rhizaria</taxon>
        <taxon>Retaria</taxon>
        <taxon>Foraminifera</taxon>
        <taxon>Monothalamids</taxon>
        <taxon>Reticulomyxidae</taxon>
        <taxon>Reticulomyxa</taxon>
    </lineage>
</organism>
<name>X6M3B5_RETFI</name>
<dbReference type="OrthoDB" id="120976at2759"/>
<comment type="caution">
    <text evidence="2">The sequence shown here is derived from an EMBL/GenBank/DDBJ whole genome shotgun (WGS) entry which is preliminary data.</text>
</comment>
<evidence type="ECO:0000256" key="1">
    <source>
        <dbReference type="SAM" id="MobiDB-lite"/>
    </source>
</evidence>
<feature type="compositionally biased region" description="Basic residues" evidence="1">
    <location>
        <begin position="1"/>
        <end position="15"/>
    </location>
</feature>
<feature type="region of interest" description="Disordered" evidence="1">
    <location>
        <begin position="60"/>
        <end position="79"/>
    </location>
</feature>
<feature type="compositionally biased region" description="Basic and acidic residues" evidence="1">
    <location>
        <begin position="65"/>
        <end position="79"/>
    </location>
</feature>
<dbReference type="Proteomes" id="UP000023152">
    <property type="component" value="Unassembled WGS sequence"/>
</dbReference>
<sequence length="140" mass="17071">WKKLNHGQSNRKKRNSCWNFKKERKKKATKEKHKTNTKNRRKGHCKSKEKNEKILKRVYANETSEAEKENKNEELDTTKQKLKRYYQSQDKFDPEQSIDTCYIRLALLTQQQFQQQKDKMIKKKEKIKKIKEKMETGQIH</sequence>
<feature type="compositionally biased region" description="Basic residues" evidence="1">
    <location>
        <begin position="22"/>
        <end position="45"/>
    </location>
</feature>